<name>A0ABY9EC02_9GAMM</name>
<dbReference type="EMBL" id="CP098023">
    <property type="protein sequence ID" value="WKD50558.1"/>
    <property type="molecule type" value="Genomic_DNA"/>
</dbReference>
<protein>
    <recommendedName>
        <fullName evidence="3">Transglutaminase-like domain-containing protein</fullName>
    </recommendedName>
</protein>
<evidence type="ECO:0000313" key="2">
    <source>
        <dbReference type="Proteomes" id="UP001321520"/>
    </source>
</evidence>
<proteinExistence type="predicted"/>
<gene>
    <name evidence="1" type="ORF">M8T91_03790</name>
</gene>
<evidence type="ECO:0008006" key="3">
    <source>
        <dbReference type="Google" id="ProtNLM"/>
    </source>
</evidence>
<dbReference type="Proteomes" id="UP001321520">
    <property type="component" value="Chromosome"/>
</dbReference>
<sequence length="239" mass="26854">MPKYVSQTAKAMLELGDRIIGWVKECAPYGSGNNHEAHIGDCEASCRTQKTLNNTTWMQKRTGPNSFESVYNEWHRPQRRAAAVIAYQAGNCQDLASLAYCFCRDHFSESASVKYVVNRSFQHAYVIVESGSDIIVVDPWPLQAQAVLIEDHICGSNYQEVLKNSSGLVSDRPPHARKKQSRVEAVRERSQTMTIPDGVSFSPKCIREAETYRYCASSKQMIEYCTSPVDIGFEVVIES</sequence>
<evidence type="ECO:0000313" key="1">
    <source>
        <dbReference type="EMBL" id="WKD50558.1"/>
    </source>
</evidence>
<accession>A0ABY9EC02</accession>
<organism evidence="1 2">
    <name type="scientific">Microbulbifer spongiae</name>
    <dbReference type="NCBI Taxonomy" id="2944933"/>
    <lineage>
        <taxon>Bacteria</taxon>
        <taxon>Pseudomonadati</taxon>
        <taxon>Pseudomonadota</taxon>
        <taxon>Gammaproteobacteria</taxon>
        <taxon>Cellvibrionales</taxon>
        <taxon>Microbulbiferaceae</taxon>
        <taxon>Microbulbifer</taxon>
    </lineage>
</organism>
<reference evidence="1 2" key="1">
    <citation type="submission" date="2022-05" db="EMBL/GenBank/DDBJ databases">
        <title>Microbulbifer sp. nov., isolated from sponge.</title>
        <authorList>
            <person name="Gao L."/>
        </authorList>
    </citation>
    <scope>NUCLEOTIDE SEQUENCE [LARGE SCALE GENOMIC DNA]</scope>
    <source>
        <strain evidence="1 2">MI-G</strain>
    </source>
</reference>
<keyword evidence="2" id="KW-1185">Reference proteome</keyword>
<dbReference type="RefSeq" id="WP_301416963.1">
    <property type="nucleotide sequence ID" value="NZ_CP098023.1"/>
</dbReference>